<reference evidence="4" key="1">
    <citation type="submission" date="2020-06" db="EMBL/GenBank/DDBJ databases">
        <title>Unique genomic features of the anaerobic methanotrophic archaea.</title>
        <authorList>
            <person name="Chadwick G.L."/>
            <person name="Skennerton C.T."/>
            <person name="Laso-Perez R."/>
            <person name="Leu A.O."/>
            <person name="Speth D.R."/>
            <person name="Yu H."/>
            <person name="Morgan-Lang C."/>
            <person name="Hatzenpichler R."/>
            <person name="Goudeau D."/>
            <person name="Malmstrom R."/>
            <person name="Brazelton W.J."/>
            <person name="Woyke T."/>
            <person name="Hallam S.J."/>
            <person name="Tyson G.W."/>
            <person name="Wegener G."/>
            <person name="Boetius A."/>
            <person name="Orphan V."/>
        </authorList>
    </citation>
    <scope>NUCLEOTIDE SEQUENCE</scope>
</reference>
<dbReference type="EMBL" id="MT631552">
    <property type="protein sequence ID" value="QNO53813.1"/>
    <property type="molecule type" value="Genomic_DNA"/>
</dbReference>
<sequence>MMHEGTNGEAGFLRPLINAYSSLPLHGITAIPGKVSGALMVAEAIVDAVPLIHGPIGCSFQRKLNPFRPYLPFYETPCTDMNDLEVVYGGEDKLRMGIKETFEKYHPNLILVITTCASDLIGDDFKAVIEETKAKGDVDCEVVYTTGDFTDKSKPVGYQDALYAITDQMLCNSVESERTDKNDGSVNIITFPIHGAGLKTEEMASMLNEMDIGINKVCFDHTAVKDLYELPKAELNITDFPMAWAKRMKEKMGVDYFSTVQLEEYQNSEDAELLSPYGIEGSVRVFMEIAKRMGKEGEAEKVIEQRKKHVTERLYKARKGVEGKKVAYNGMGGLHSLELMLLQDMGMKASVIIYNTRGLERLLSESAIQEVLNISVAWAQEYGSDPVVLVNPTAAEEIKAMKRTGTDLAVLSSLTNPVHEYNKEGIRTFNPMDFMLHHQRVGFECAVELAVHLKEALNKPKTRNPLLCMLEYDPYRTSMIPQWAKLADMFAIIREGAIGDRCEI</sequence>
<dbReference type="CDD" id="cd00316">
    <property type="entry name" value="Oxidoreductase_nitrogenase"/>
    <property type="match status" value="1"/>
</dbReference>
<dbReference type="PANTHER" id="PTHR42956:SF1">
    <property type="entry name" value="NITROGENASE IRON-MOLYBDENUM COFACTOR BIOSYNTHESIS PROTEIN NIFE"/>
    <property type="match status" value="1"/>
</dbReference>
<dbReference type="Pfam" id="PF00148">
    <property type="entry name" value="Oxidored_nitro"/>
    <property type="match status" value="1"/>
</dbReference>
<evidence type="ECO:0000259" key="3">
    <source>
        <dbReference type="Pfam" id="PF00148"/>
    </source>
</evidence>
<dbReference type="InterPro" id="IPR049939">
    <property type="entry name" value="NifE-like"/>
</dbReference>
<organism evidence="4">
    <name type="scientific">Candidatus Methanophagaceae archaeon ANME-1 ERB6</name>
    <dbReference type="NCBI Taxonomy" id="2759912"/>
    <lineage>
        <taxon>Archaea</taxon>
        <taxon>Methanobacteriati</taxon>
        <taxon>Methanobacteriota</taxon>
        <taxon>Stenosarchaea group</taxon>
        <taxon>Methanomicrobia</taxon>
        <taxon>Candidatus Methanophagales</taxon>
        <taxon>Candidatus Methanophagaceae</taxon>
    </lineage>
</organism>
<gene>
    <name evidence="4" type="primary">bchB_2</name>
    <name evidence="4" type="ORF">LLJJBFGJ_00005</name>
</gene>
<name>A0A7G9Z0M9_9EURY</name>
<feature type="domain" description="Nitrogenase/oxidoreductase component 1" evidence="3">
    <location>
        <begin position="36"/>
        <end position="457"/>
    </location>
</feature>
<keyword evidence="4" id="KW-0560">Oxidoreductase</keyword>
<dbReference type="AlphaFoldDB" id="A0A7G9Z0M9"/>
<dbReference type="Gene3D" id="3.40.50.1980">
    <property type="entry name" value="Nitrogenase molybdenum iron protein domain"/>
    <property type="match status" value="3"/>
</dbReference>
<dbReference type="InterPro" id="IPR000318">
    <property type="entry name" value="Nase_comp1_CS"/>
</dbReference>
<dbReference type="GO" id="GO:0016163">
    <property type="term" value="F:nitrogenase activity"/>
    <property type="evidence" value="ECO:0007669"/>
    <property type="project" value="InterPro"/>
</dbReference>
<dbReference type="EC" id="1.3.7.7" evidence="4"/>
<proteinExistence type="inferred from homology"/>
<evidence type="ECO:0000313" key="4">
    <source>
        <dbReference type="EMBL" id="QNO53813.1"/>
    </source>
</evidence>
<dbReference type="SUPFAM" id="SSF53807">
    <property type="entry name" value="Helical backbone' metal receptor"/>
    <property type="match status" value="1"/>
</dbReference>
<dbReference type="PROSITE" id="PS00699">
    <property type="entry name" value="NITROGENASE_1_1"/>
    <property type="match status" value="1"/>
</dbReference>
<protein>
    <submittedName>
        <fullName evidence="4">Light-independent protochlorophyllide reductase subunit B</fullName>
        <ecNumber evidence="4">1.3.7.7</ecNumber>
    </submittedName>
</protein>
<evidence type="ECO:0000256" key="2">
    <source>
        <dbReference type="RuleBase" id="RU004021"/>
    </source>
</evidence>
<accession>A0A7G9Z0M9</accession>
<comment type="similarity">
    <text evidence="2">Belongs to the NifD/NifK/NifE/NifN family.</text>
</comment>
<dbReference type="InterPro" id="IPR000510">
    <property type="entry name" value="Nase/OxRdtase_comp1"/>
</dbReference>
<keyword evidence="1 2" id="KW-0535">Nitrogen fixation</keyword>
<dbReference type="PANTHER" id="PTHR42956">
    <property type="entry name" value="NITROGENASE IRON-MOLYBDENUM COFACTOR BIOSYNTHESIS PROTEIN NIFE"/>
    <property type="match status" value="1"/>
</dbReference>
<evidence type="ECO:0000256" key="1">
    <source>
        <dbReference type="ARBA" id="ARBA00023231"/>
    </source>
</evidence>